<dbReference type="Proteomes" id="UP001150062">
    <property type="component" value="Unassembled WGS sequence"/>
</dbReference>
<feature type="region of interest" description="Disordered" evidence="2">
    <location>
        <begin position="141"/>
        <end position="177"/>
    </location>
</feature>
<keyword evidence="1" id="KW-0343">GTPase activation</keyword>
<dbReference type="SUPFAM" id="SSF48350">
    <property type="entry name" value="GTPase activation domain, GAP"/>
    <property type="match status" value="1"/>
</dbReference>
<comment type="caution">
    <text evidence="4">The sequence shown here is derived from an EMBL/GenBank/DDBJ whole genome shotgun (WGS) entry which is preliminary data.</text>
</comment>
<feature type="domain" description="Rho-GAP" evidence="3">
    <location>
        <begin position="203"/>
        <end position="398"/>
    </location>
</feature>
<dbReference type="InterPro" id="IPR000198">
    <property type="entry name" value="RhoGAP_dom"/>
</dbReference>
<dbReference type="PANTHER" id="PTHR23176">
    <property type="entry name" value="RHO/RAC/CDC GTPASE-ACTIVATING PROTEIN"/>
    <property type="match status" value="1"/>
</dbReference>
<evidence type="ECO:0000313" key="5">
    <source>
        <dbReference type="Proteomes" id="UP001150062"/>
    </source>
</evidence>
<proteinExistence type="predicted"/>
<evidence type="ECO:0000313" key="4">
    <source>
        <dbReference type="EMBL" id="KAJ6240416.1"/>
    </source>
</evidence>
<reference evidence="4" key="1">
    <citation type="submission" date="2022-08" db="EMBL/GenBank/DDBJ databases">
        <title>Novel sulfate-reducing endosymbionts in the free-living metamonad Anaeramoeba.</title>
        <authorList>
            <person name="Jerlstrom-Hultqvist J."/>
            <person name="Cepicka I."/>
            <person name="Gallot-Lavallee L."/>
            <person name="Salas-Leiva D."/>
            <person name="Curtis B.A."/>
            <person name="Zahonova K."/>
            <person name="Pipaliya S."/>
            <person name="Dacks J."/>
            <person name="Roger A.J."/>
        </authorList>
    </citation>
    <scope>NUCLEOTIDE SEQUENCE</scope>
    <source>
        <strain evidence="4">Schooner1</strain>
    </source>
</reference>
<protein>
    <submittedName>
        <fullName evidence="4">Gtpase-activating protein bem3</fullName>
    </submittedName>
</protein>
<keyword evidence="5" id="KW-1185">Reference proteome</keyword>
<organism evidence="4 5">
    <name type="scientific">Anaeramoeba flamelloides</name>
    <dbReference type="NCBI Taxonomy" id="1746091"/>
    <lineage>
        <taxon>Eukaryota</taxon>
        <taxon>Metamonada</taxon>
        <taxon>Anaeramoebidae</taxon>
        <taxon>Anaeramoeba</taxon>
    </lineage>
</organism>
<dbReference type="EMBL" id="JAOAOG010000205">
    <property type="protein sequence ID" value="KAJ6240416.1"/>
    <property type="molecule type" value="Genomic_DNA"/>
</dbReference>
<dbReference type="PANTHER" id="PTHR23176:SF129">
    <property type="entry name" value="RHO GTPASE ACTIVATING PROTEIN AT 16F, ISOFORM E-RELATED"/>
    <property type="match status" value="1"/>
</dbReference>
<evidence type="ECO:0000256" key="1">
    <source>
        <dbReference type="ARBA" id="ARBA00022468"/>
    </source>
</evidence>
<gene>
    <name evidence="4" type="ORF">M0813_24129</name>
</gene>
<dbReference type="InterPro" id="IPR050729">
    <property type="entry name" value="Rho-GAP"/>
</dbReference>
<dbReference type="Gene3D" id="1.10.555.10">
    <property type="entry name" value="Rho GTPase activation protein"/>
    <property type="match status" value="1"/>
</dbReference>
<evidence type="ECO:0000256" key="2">
    <source>
        <dbReference type="SAM" id="MobiDB-lite"/>
    </source>
</evidence>
<evidence type="ECO:0000259" key="3">
    <source>
        <dbReference type="PROSITE" id="PS50238"/>
    </source>
</evidence>
<dbReference type="PROSITE" id="PS50238">
    <property type="entry name" value="RHOGAP"/>
    <property type="match status" value="1"/>
</dbReference>
<sequence length="398" mass="46858">MSQLNNSNYFNKQPKEKKYYKIGKRHHENNELLPKPRLFMKVANDGKTDISNLPYPIPRSNLKKQTKPVPVPRKRTMLKRKNTVQNQQRIAKIEQMLIERSNKSKEILENGNGNGSGGVEVNEILEKKENDNINNEKIQQAKLHNDRLHSKANTSENKQEFKKKQQQEKEEEKEKLPKKQLTNWIKKKIQKDKAKKETKIFGVPLNVAIEREGRDETSPPSIIEQAIMYLEEKGKFEEGIYRLTGSILQREQLKQQYDNGEEVTLDHIKNQNTVGSLIKLYFRELPEPILGEKYTPRLPKLESRKPEIIKKRLIHVYNNIPEVNKAVLRWLLPHLHRVSLQSKINKMDPQNLALIFSPTLQIPYGLMDFMITNWMDILCDDENEKIQKKNRFERESEK</sequence>
<dbReference type="CDD" id="cd00159">
    <property type="entry name" value="RhoGAP"/>
    <property type="match status" value="1"/>
</dbReference>
<name>A0ABQ8Y6H2_9EUKA</name>
<accession>A0ABQ8Y6H2</accession>
<dbReference type="SMART" id="SM00324">
    <property type="entry name" value="RhoGAP"/>
    <property type="match status" value="1"/>
</dbReference>
<dbReference type="Pfam" id="PF00620">
    <property type="entry name" value="RhoGAP"/>
    <property type="match status" value="1"/>
</dbReference>
<feature type="region of interest" description="Disordered" evidence="2">
    <location>
        <begin position="50"/>
        <end position="71"/>
    </location>
</feature>
<feature type="compositionally biased region" description="Basic and acidic residues" evidence="2">
    <location>
        <begin position="157"/>
        <end position="177"/>
    </location>
</feature>
<dbReference type="InterPro" id="IPR008936">
    <property type="entry name" value="Rho_GTPase_activation_prot"/>
</dbReference>
<feature type="compositionally biased region" description="Basic residues" evidence="2">
    <location>
        <begin position="61"/>
        <end position="71"/>
    </location>
</feature>